<dbReference type="AlphaFoldDB" id="A0A3N4I124"/>
<protein>
    <recommendedName>
        <fullName evidence="3">Fido domain-containing protein</fullName>
    </recommendedName>
</protein>
<dbReference type="SUPFAM" id="SSF140931">
    <property type="entry name" value="Fic-like"/>
    <property type="match status" value="1"/>
</dbReference>
<gene>
    <name evidence="1" type="ORF">BJ508DRAFT_328550</name>
</gene>
<dbReference type="InterPro" id="IPR036597">
    <property type="entry name" value="Fido-like_dom_sf"/>
</dbReference>
<evidence type="ECO:0008006" key="3">
    <source>
        <dbReference type="Google" id="ProtNLM"/>
    </source>
</evidence>
<organism evidence="1 2">
    <name type="scientific">Ascobolus immersus RN42</name>
    <dbReference type="NCBI Taxonomy" id="1160509"/>
    <lineage>
        <taxon>Eukaryota</taxon>
        <taxon>Fungi</taxon>
        <taxon>Dikarya</taxon>
        <taxon>Ascomycota</taxon>
        <taxon>Pezizomycotina</taxon>
        <taxon>Pezizomycetes</taxon>
        <taxon>Pezizales</taxon>
        <taxon>Ascobolaceae</taxon>
        <taxon>Ascobolus</taxon>
    </lineage>
</organism>
<keyword evidence="2" id="KW-1185">Reference proteome</keyword>
<evidence type="ECO:0000313" key="1">
    <source>
        <dbReference type="EMBL" id="RPA79137.1"/>
    </source>
</evidence>
<reference evidence="1 2" key="1">
    <citation type="journal article" date="2018" name="Nat. Ecol. Evol.">
        <title>Pezizomycetes genomes reveal the molecular basis of ectomycorrhizal truffle lifestyle.</title>
        <authorList>
            <person name="Murat C."/>
            <person name="Payen T."/>
            <person name="Noel B."/>
            <person name="Kuo A."/>
            <person name="Morin E."/>
            <person name="Chen J."/>
            <person name="Kohler A."/>
            <person name="Krizsan K."/>
            <person name="Balestrini R."/>
            <person name="Da Silva C."/>
            <person name="Montanini B."/>
            <person name="Hainaut M."/>
            <person name="Levati E."/>
            <person name="Barry K.W."/>
            <person name="Belfiori B."/>
            <person name="Cichocki N."/>
            <person name="Clum A."/>
            <person name="Dockter R.B."/>
            <person name="Fauchery L."/>
            <person name="Guy J."/>
            <person name="Iotti M."/>
            <person name="Le Tacon F."/>
            <person name="Lindquist E.A."/>
            <person name="Lipzen A."/>
            <person name="Malagnac F."/>
            <person name="Mello A."/>
            <person name="Molinier V."/>
            <person name="Miyauchi S."/>
            <person name="Poulain J."/>
            <person name="Riccioni C."/>
            <person name="Rubini A."/>
            <person name="Sitrit Y."/>
            <person name="Splivallo R."/>
            <person name="Traeger S."/>
            <person name="Wang M."/>
            <person name="Zifcakova L."/>
            <person name="Wipf D."/>
            <person name="Zambonelli A."/>
            <person name="Paolocci F."/>
            <person name="Nowrousian M."/>
            <person name="Ottonello S."/>
            <person name="Baldrian P."/>
            <person name="Spatafora J.W."/>
            <person name="Henrissat B."/>
            <person name="Nagy L.G."/>
            <person name="Aury J.M."/>
            <person name="Wincker P."/>
            <person name="Grigoriev I.V."/>
            <person name="Bonfante P."/>
            <person name="Martin F.M."/>
        </authorList>
    </citation>
    <scope>NUCLEOTIDE SEQUENCE [LARGE SCALE GENOMIC DNA]</scope>
    <source>
        <strain evidence="1 2">RN42</strain>
    </source>
</reference>
<name>A0A3N4I124_ASCIM</name>
<evidence type="ECO:0000313" key="2">
    <source>
        <dbReference type="Proteomes" id="UP000275078"/>
    </source>
</evidence>
<dbReference type="Proteomes" id="UP000275078">
    <property type="component" value="Unassembled WGS sequence"/>
</dbReference>
<dbReference type="Gene3D" id="1.10.3290.10">
    <property type="entry name" value="Fido-like domain"/>
    <property type="match status" value="1"/>
</dbReference>
<dbReference type="EMBL" id="ML119702">
    <property type="protein sequence ID" value="RPA79137.1"/>
    <property type="molecule type" value="Genomic_DNA"/>
</dbReference>
<sequence length="221" mass="25271">MPEVYRLFLRMPGRIRKKEMNRPDYARVHTGCDDDYMDHLIGFCPPWEIEQELDELSGKLTVRNPPPYLKNSLLIPVSLQEYLKMSSPSDPLFGLELAAWAHCILCNIHPFGDRHNNIVAQMLASLVSMAVGLPPVNIITNLNCFGVLGFGDFLDPPLQRELYLAAMNSFRDGDSLPMIEQFLGGMEYSLDHLSDLMVYINGMPDKYDYFTEILSWFEDDS</sequence>
<accession>A0A3N4I124</accession>
<proteinExistence type="predicted"/>